<accession>A0A9N9TJ55</accession>
<organism evidence="8 9">
    <name type="scientific">Phyllotreta striolata</name>
    <name type="common">Striped flea beetle</name>
    <name type="synonym">Crioceris striolata</name>
    <dbReference type="NCBI Taxonomy" id="444603"/>
    <lineage>
        <taxon>Eukaryota</taxon>
        <taxon>Metazoa</taxon>
        <taxon>Ecdysozoa</taxon>
        <taxon>Arthropoda</taxon>
        <taxon>Hexapoda</taxon>
        <taxon>Insecta</taxon>
        <taxon>Pterygota</taxon>
        <taxon>Neoptera</taxon>
        <taxon>Endopterygota</taxon>
        <taxon>Coleoptera</taxon>
        <taxon>Polyphaga</taxon>
        <taxon>Cucujiformia</taxon>
        <taxon>Chrysomeloidea</taxon>
        <taxon>Chrysomelidae</taxon>
        <taxon>Galerucinae</taxon>
        <taxon>Alticini</taxon>
        <taxon>Phyllotreta</taxon>
    </lineage>
</organism>
<name>A0A9N9TJ55_PHYSR</name>
<dbReference type="EMBL" id="OU900105">
    <property type="protein sequence ID" value="CAG9856860.1"/>
    <property type="molecule type" value="Genomic_DNA"/>
</dbReference>
<comment type="subcellular location">
    <subcellularLocation>
        <location evidence="1">Nucleus</location>
    </subcellularLocation>
</comment>
<sequence length="601" mass="69205">MASSERNKNRLPKEEVKRILQQRKKESKRLQKEKRARLIVKNLPFKVTHDKLKEHFEQYGVVKSVELLKKNDGKLKGCGFVQFELVQKAAKAKHHTDGKEFMGRALSVDFAKSKKKYEEICKAKVKEEKTDENVEIKEECDVSVKDEPITDSTNEDQPDEEDSKSDNELEDESNDEDASDVEMDENIKEEHKPRMVSNDVTEGKTIFIKNVPFDATNDDLKKCMWQFGRVYYALICKDKLTEHPKGTAFVKFINKEDAESALNAGTELKLLGNILDCHPALDKNSVNKKANEAKDDKKQSKDSRNLYLVKEGVILAGNPASRGVSASDMAKRLQIEQYKTQMLRNLNMFVSKERLVVHNIPASWDDGKLRTLFQKYAGPRAVIREARVMRDMKSVDANGVGTSKEYGFVTFAKHEDALKALRSLNNNPGIFSEQKRPIITFSIENKAIVKAKQKRLDKSKRSNPTHKNFKPDNEPSVKNHKKIEKLTRKSLKQKKKSESIEQSEDLPKYSGVVTKPGVKEKMRSRYKLMTQAKLHQENLKKEKQKRKNAKKTLSEKRKEFTKQPKQKINRVVESDNFSKLVSNYKKKLVNVPEGKKSKWYD</sequence>
<dbReference type="PANTHER" id="PTHR48039">
    <property type="entry name" value="RNA-BINDING MOTIF PROTEIN 14B"/>
    <property type="match status" value="1"/>
</dbReference>
<dbReference type="Proteomes" id="UP001153712">
    <property type="component" value="Chromosome 12"/>
</dbReference>
<dbReference type="GO" id="GO:0005730">
    <property type="term" value="C:nucleolus"/>
    <property type="evidence" value="ECO:0007669"/>
    <property type="project" value="TreeGrafter"/>
</dbReference>
<evidence type="ECO:0000256" key="3">
    <source>
        <dbReference type="ARBA" id="ARBA00022884"/>
    </source>
</evidence>
<protein>
    <recommendedName>
        <fullName evidence="7">RRM domain-containing protein</fullName>
    </recommendedName>
</protein>
<evidence type="ECO:0000256" key="2">
    <source>
        <dbReference type="ARBA" id="ARBA00022737"/>
    </source>
</evidence>
<evidence type="ECO:0000313" key="8">
    <source>
        <dbReference type="EMBL" id="CAG9856860.1"/>
    </source>
</evidence>
<gene>
    <name evidence="8" type="ORF">PHYEVI_LOCUS3273</name>
</gene>
<dbReference type="InterPro" id="IPR035979">
    <property type="entry name" value="RBD_domain_sf"/>
</dbReference>
<dbReference type="InterPro" id="IPR051945">
    <property type="entry name" value="RRM_MRD1_RNA_proc_ribogen"/>
</dbReference>
<keyword evidence="4" id="KW-0539">Nucleus</keyword>
<evidence type="ECO:0000256" key="1">
    <source>
        <dbReference type="ARBA" id="ARBA00004123"/>
    </source>
</evidence>
<evidence type="ECO:0000256" key="4">
    <source>
        <dbReference type="ARBA" id="ARBA00023242"/>
    </source>
</evidence>
<proteinExistence type="predicted"/>
<dbReference type="SMART" id="SM00360">
    <property type="entry name" value="RRM"/>
    <property type="match status" value="3"/>
</dbReference>
<feature type="region of interest" description="Disordered" evidence="6">
    <location>
        <begin position="452"/>
        <end position="523"/>
    </location>
</feature>
<feature type="region of interest" description="Disordered" evidence="6">
    <location>
        <begin position="138"/>
        <end position="195"/>
    </location>
</feature>
<evidence type="ECO:0000259" key="7">
    <source>
        <dbReference type="PROSITE" id="PS50102"/>
    </source>
</evidence>
<dbReference type="Pfam" id="PF00076">
    <property type="entry name" value="RRM_1"/>
    <property type="match status" value="3"/>
</dbReference>
<evidence type="ECO:0000256" key="5">
    <source>
        <dbReference type="PROSITE-ProRule" id="PRU00176"/>
    </source>
</evidence>
<reference evidence="8" key="1">
    <citation type="submission" date="2022-01" db="EMBL/GenBank/DDBJ databases">
        <authorList>
            <person name="King R."/>
        </authorList>
    </citation>
    <scope>NUCLEOTIDE SEQUENCE</scope>
</reference>
<keyword evidence="9" id="KW-1185">Reference proteome</keyword>
<keyword evidence="2" id="KW-0677">Repeat</keyword>
<dbReference type="OrthoDB" id="3945418at2759"/>
<feature type="compositionally biased region" description="Basic and acidic residues" evidence="6">
    <location>
        <begin position="138"/>
        <end position="148"/>
    </location>
</feature>
<dbReference type="SUPFAM" id="SSF54928">
    <property type="entry name" value="RNA-binding domain, RBD"/>
    <property type="match status" value="2"/>
</dbReference>
<feature type="compositionally biased region" description="Acidic residues" evidence="6">
    <location>
        <begin position="153"/>
        <end position="184"/>
    </location>
</feature>
<evidence type="ECO:0000313" key="9">
    <source>
        <dbReference type="Proteomes" id="UP001153712"/>
    </source>
</evidence>
<dbReference type="PANTHER" id="PTHR48039:SF5">
    <property type="entry name" value="RNA-BINDING PROTEIN 28"/>
    <property type="match status" value="1"/>
</dbReference>
<dbReference type="PROSITE" id="PS50102">
    <property type="entry name" value="RRM"/>
    <property type="match status" value="3"/>
</dbReference>
<dbReference type="Gene3D" id="3.30.70.330">
    <property type="match status" value="3"/>
</dbReference>
<dbReference type="InterPro" id="IPR012677">
    <property type="entry name" value="Nucleotide-bd_a/b_plait_sf"/>
</dbReference>
<feature type="compositionally biased region" description="Basic and acidic residues" evidence="6">
    <location>
        <begin position="552"/>
        <end position="562"/>
    </location>
</feature>
<feature type="domain" description="RRM" evidence="7">
    <location>
        <begin position="353"/>
        <end position="461"/>
    </location>
</feature>
<dbReference type="InterPro" id="IPR000504">
    <property type="entry name" value="RRM_dom"/>
</dbReference>
<evidence type="ECO:0000256" key="6">
    <source>
        <dbReference type="SAM" id="MobiDB-lite"/>
    </source>
</evidence>
<dbReference type="AlphaFoldDB" id="A0A9N9TJ55"/>
<feature type="region of interest" description="Disordered" evidence="6">
    <location>
        <begin position="536"/>
        <end position="567"/>
    </location>
</feature>
<feature type="compositionally biased region" description="Basic residues" evidence="6">
    <location>
        <begin position="478"/>
        <end position="495"/>
    </location>
</feature>
<dbReference type="CDD" id="cd12416">
    <property type="entry name" value="RRM4_RBM28_like"/>
    <property type="match status" value="1"/>
</dbReference>
<dbReference type="GO" id="GO:0003729">
    <property type="term" value="F:mRNA binding"/>
    <property type="evidence" value="ECO:0007669"/>
    <property type="project" value="TreeGrafter"/>
</dbReference>
<dbReference type="FunFam" id="3.30.70.330:FF:000182">
    <property type="entry name" value="RNA-binding motif protein 28"/>
    <property type="match status" value="1"/>
</dbReference>
<feature type="domain" description="RRM" evidence="7">
    <location>
        <begin position="204"/>
        <end position="282"/>
    </location>
</feature>
<feature type="domain" description="RRM" evidence="7">
    <location>
        <begin position="36"/>
        <end position="113"/>
    </location>
</feature>
<keyword evidence="3 5" id="KW-0694">RNA-binding</keyword>